<protein>
    <submittedName>
        <fullName evidence="3">DUF4468 domain-containing protein</fullName>
    </submittedName>
</protein>
<dbReference type="RefSeq" id="WP_099512952.1">
    <property type="nucleotide sequence ID" value="NZ_CP040516.1"/>
</dbReference>
<dbReference type="Pfam" id="PF14730">
    <property type="entry name" value="DUF4468"/>
    <property type="match status" value="1"/>
</dbReference>
<comment type="caution">
    <text evidence="3">The sequence shown here is derived from an EMBL/GenBank/DDBJ whole genome shotgun (WGS) entry which is preliminary data.</text>
</comment>
<dbReference type="InterPro" id="IPR027823">
    <property type="entry name" value="DUF4468"/>
</dbReference>
<keyword evidence="1" id="KW-0732">Signal</keyword>
<organism evidence="3 4">
    <name type="scientific">Elizabethkingia miricola</name>
    <name type="common">Chryseobacterium miricola</name>
    <dbReference type="NCBI Taxonomy" id="172045"/>
    <lineage>
        <taxon>Bacteria</taxon>
        <taxon>Pseudomonadati</taxon>
        <taxon>Bacteroidota</taxon>
        <taxon>Flavobacteriia</taxon>
        <taxon>Flavobacteriales</taxon>
        <taxon>Weeksellaceae</taxon>
        <taxon>Elizabethkingia</taxon>
    </lineage>
</organism>
<evidence type="ECO:0000259" key="2">
    <source>
        <dbReference type="Pfam" id="PF14730"/>
    </source>
</evidence>
<accession>A0ABD5B4M4</accession>
<dbReference type="EMBL" id="JAUCQJ010000002">
    <property type="protein sequence ID" value="MDQ8748334.1"/>
    <property type="molecule type" value="Genomic_DNA"/>
</dbReference>
<feature type="chain" id="PRO_5044843337" evidence="1">
    <location>
        <begin position="19"/>
        <end position="189"/>
    </location>
</feature>
<dbReference type="Gene3D" id="3.30.530.80">
    <property type="match status" value="1"/>
</dbReference>
<dbReference type="Proteomes" id="UP001239265">
    <property type="component" value="Unassembled WGS sequence"/>
</dbReference>
<gene>
    <name evidence="3" type="ORF">QT385_06775</name>
</gene>
<feature type="signal peptide" evidence="1">
    <location>
        <begin position="1"/>
        <end position="18"/>
    </location>
</feature>
<evidence type="ECO:0000313" key="3">
    <source>
        <dbReference type="EMBL" id="MDQ8748334.1"/>
    </source>
</evidence>
<reference evidence="3 4" key="1">
    <citation type="submission" date="2023-06" db="EMBL/GenBank/DDBJ databases">
        <title>Nosocomial Elizabethkingia miricola genome.</title>
        <authorList>
            <person name="Morgado S."/>
            <person name="Fonseca E."/>
            <person name="Freitas F."/>
            <person name="Vicente A.C."/>
        </authorList>
    </citation>
    <scope>NUCLEOTIDE SEQUENCE [LARGE SCALE GENOMIC DNA]</scope>
    <source>
        <strain evidence="3 4">EM15</strain>
    </source>
</reference>
<dbReference type="AlphaFoldDB" id="A0ABD5B4M4"/>
<name>A0ABD5B4M4_ELIMR</name>
<proteinExistence type="predicted"/>
<evidence type="ECO:0000256" key="1">
    <source>
        <dbReference type="SAM" id="SignalP"/>
    </source>
</evidence>
<sequence length="189" mass="21748">MKKLLSILSIIMCSLAFSQNTEFSITDEGLSKYVIAETKGHSKEELYNKTIEWINRSYKNPKEVIKSTIPNDYIRIEGYSDNVFKRQAIGGTIPTGLRYQIEISFKDDKYKFEVIGIEMKNTLFPSYSSSPFTVLNLAKGNEYVRKKSGEFRNSYKNVGDIPLFFDRLNAQLKTYIESGVSDNKSNNDW</sequence>
<evidence type="ECO:0000313" key="4">
    <source>
        <dbReference type="Proteomes" id="UP001239265"/>
    </source>
</evidence>
<feature type="domain" description="DUF4468" evidence="2">
    <location>
        <begin position="37"/>
        <end position="118"/>
    </location>
</feature>